<dbReference type="Proteomes" id="UP000246085">
    <property type="component" value="Chromosome BRAD3257"/>
</dbReference>
<sequence length="59" mass="5755">MSGFRNACTNAPAEAGTSGGGSLTAPGLLAKSKIHTSSKLLPTGLGMAQQGPIQADLTA</sequence>
<dbReference type="AlphaFoldDB" id="A0A2U3PZV3"/>
<reference evidence="2 3" key="1">
    <citation type="submission" date="2018-03" db="EMBL/GenBank/DDBJ databases">
        <authorList>
            <person name="Gully D."/>
        </authorList>
    </citation>
    <scope>NUCLEOTIDE SEQUENCE [LARGE SCALE GENOMIC DNA]</scope>
    <source>
        <strain evidence="2">ORS3257</strain>
    </source>
</reference>
<gene>
    <name evidence="2" type="ORF">BRAD3257_3676</name>
</gene>
<dbReference type="KEGG" id="bvz:BRAD3257_3676"/>
<accession>A0A2U3PZV3</accession>
<evidence type="ECO:0000313" key="3">
    <source>
        <dbReference type="Proteomes" id="UP000246085"/>
    </source>
</evidence>
<feature type="region of interest" description="Disordered" evidence="1">
    <location>
        <begin position="1"/>
        <end position="27"/>
    </location>
</feature>
<organism evidence="2 3">
    <name type="scientific">Bradyrhizobium vignae</name>
    <dbReference type="NCBI Taxonomy" id="1549949"/>
    <lineage>
        <taxon>Bacteria</taxon>
        <taxon>Pseudomonadati</taxon>
        <taxon>Pseudomonadota</taxon>
        <taxon>Alphaproteobacteria</taxon>
        <taxon>Hyphomicrobiales</taxon>
        <taxon>Nitrobacteraceae</taxon>
        <taxon>Bradyrhizobium</taxon>
    </lineage>
</organism>
<proteinExistence type="predicted"/>
<evidence type="ECO:0000313" key="2">
    <source>
        <dbReference type="EMBL" id="SPP94691.1"/>
    </source>
</evidence>
<dbReference type="EMBL" id="LS398110">
    <property type="protein sequence ID" value="SPP94691.1"/>
    <property type="molecule type" value="Genomic_DNA"/>
</dbReference>
<evidence type="ECO:0000256" key="1">
    <source>
        <dbReference type="SAM" id="MobiDB-lite"/>
    </source>
</evidence>
<protein>
    <submittedName>
        <fullName evidence="2">Uncharacterized protein</fullName>
    </submittedName>
</protein>
<name>A0A2U3PZV3_9BRAD</name>